<gene>
    <name evidence="1" type="ORF">KC669_00325</name>
</gene>
<dbReference type="AlphaFoldDB" id="A0A955LAC6"/>
<sequence>MKKIKTKSYILIESIAILGLSAAVLYLNNSSQFNELESASASTEILFEANPKQIYPGQSVTLNWSAPNLSNVYIDQGVGPVANEGIEVVFPNIGDKYTLKGYEGGEEVTKSLIIKRQGN</sequence>
<organism evidence="1 2">
    <name type="scientific">Candidatus Dojkabacteria bacterium</name>
    <dbReference type="NCBI Taxonomy" id="2099670"/>
    <lineage>
        <taxon>Bacteria</taxon>
        <taxon>Candidatus Dojkabacteria</taxon>
    </lineage>
</organism>
<proteinExistence type="predicted"/>
<evidence type="ECO:0000313" key="2">
    <source>
        <dbReference type="Proteomes" id="UP000714915"/>
    </source>
</evidence>
<comment type="caution">
    <text evidence="1">The sequence shown here is derived from an EMBL/GenBank/DDBJ whole genome shotgun (WGS) entry which is preliminary data.</text>
</comment>
<dbReference type="EMBL" id="JAGQLF010000002">
    <property type="protein sequence ID" value="MCA9386459.1"/>
    <property type="molecule type" value="Genomic_DNA"/>
</dbReference>
<evidence type="ECO:0000313" key="1">
    <source>
        <dbReference type="EMBL" id="MCA9386459.1"/>
    </source>
</evidence>
<dbReference type="Proteomes" id="UP000714915">
    <property type="component" value="Unassembled WGS sequence"/>
</dbReference>
<reference evidence="1" key="1">
    <citation type="submission" date="2020-04" db="EMBL/GenBank/DDBJ databases">
        <authorList>
            <person name="Zhang T."/>
        </authorList>
    </citation>
    <scope>NUCLEOTIDE SEQUENCE</scope>
    <source>
        <strain evidence="1">HKST-UBA09</strain>
    </source>
</reference>
<protein>
    <submittedName>
        <fullName evidence="1">Uncharacterized protein</fullName>
    </submittedName>
</protein>
<reference evidence="1" key="2">
    <citation type="journal article" date="2021" name="Microbiome">
        <title>Successional dynamics and alternative stable states in a saline activated sludge microbial community over 9 years.</title>
        <authorList>
            <person name="Wang Y."/>
            <person name="Ye J."/>
            <person name="Ju F."/>
            <person name="Liu L."/>
            <person name="Boyd J.A."/>
            <person name="Deng Y."/>
            <person name="Parks D.H."/>
            <person name="Jiang X."/>
            <person name="Yin X."/>
            <person name="Woodcroft B.J."/>
            <person name="Tyson G.W."/>
            <person name="Hugenholtz P."/>
            <person name="Polz M.F."/>
            <person name="Zhang T."/>
        </authorList>
    </citation>
    <scope>NUCLEOTIDE SEQUENCE</scope>
    <source>
        <strain evidence="1">HKST-UBA09</strain>
    </source>
</reference>
<name>A0A955LAC6_9BACT</name>
<accession>A0A955LAC6</accession>